<dbReference type="Gene3D" id="3.30.1330.30">
    <property type="match status" value="1"/>
</dbReference>
<dbReference type="EMBL" id="SSMC01000002">
    <property type="protein sequence ID" value="THD68089.1"/>
    <property type="molecule type" value="Genomic_DNA"/>
</dbReference>
<dbReference type="OrthoDB" id="9785673at2"/>
<dbReference type="GO" id="GO:0032259">
    <property type="term" value="P:methylation"/>
    <property type="evidence" value="ECO:0007669"/>
    <property type="project" value="UniProtKB-KW"/>
</dbReference>
<dbReference type="InterPro" id="IPR029026">
    <property type="entry name" value="tRNA_m1G_MTases_N"/>
</dbReference>
<keyword evidence="2 6" id="KW-0489">Methyltransferase</keyword>
<dbReference type="Proteomes" id="UP000305939">
    <property type="component" value="Unassembled WGS sequence"/>
</dbReference>
<evidence type="ECO:0000313" key="7">
    <source>
        <dbReference type="Proteomes" id="UP000305939"/>
    </source>
</evidence>
<dbReference type="Gene3D" id="3.40.1280.10">
    <property type="match status" value="1"/>
</dbReference>
<evidence type="ECO:0000313" key="6">
    <source>
        <dbReference type="EMBL" id="THD68089.1"/>
    </source>
</evidence>
<organism evidence="6 7">
    <name type="scientific">Robertkochia marina</name>
    <dbReference type="NCBI Taxonomy" id="1227945"/>
    <lineage>
        <taxon>Bacteria</taxon>
        <taxon>Pseudomonadati</taxon>
        <taxon>Bacteroidota</taxon>
        <taxon>Flavobacteriia</taxon>
        <taxon>Flavobacteriales</taxon>
        <taxon>Flavobacteriaceae</taxon>
        <taxon>Robertkochia</taxon>
    </lineage>
</organism>
<accession>A0A4S3M367</accession>
<dbReference type="InterPro" id="IPR029064">
    <property type="entry name" value="Ribosomal_eL30-like_sf"/>
</dbReference>
<reference evidence="6 7" key="1">
    <citation type="submission" date="2019-04" db="EMBL/GenBank/DDBJ databases">
        <title>Draft genome sequence of Robertkochia marina CC-AMO-30D.</title>
        <authorList>
            <person name="Hameed A."/>
            <person name="Lin S.-Y."/>
            <person name="Shahina M."/>
            <person name="Lai W.-A."/>
            <person name="Young C.-C."/>
        </authorList>
    </citation>
    <scope>NUCLEOTIDE SEQUENCE [LARGE SCALE GENOMIC DNA]</scope>
    <source>
        <strain evidence="6 7">CC-AMO-30D</strain>
    </source>
</reference>
<dbReference type="AlphaFoldDB" id="A0A4S3M367"/>
<evidence type="ECO:0000256" key="3">
    <source>
        <dbReference type="ARBA" id="ARBA00022679"/>
    </source>
</evidence>
<dbReference type="Pfam" id="PF00588">
    <property type="entry name" value="SpoU_methylase"/>
    <property type="match status" value="1"/>
</dbReference>
<keyword evidence="3 6" id="KW-0808">Transferase</keyword>
<dbReference type="GO" id="GO:0003723">
    <property type="term" value="F:RNA binding"/>
    <property type="evidence" value="ECO:0007669"/>
    <property type="project" value="InterPro"/>
</dbReference>
<evidence type="ECO:0000259" key="4">
    <source>
        <dbReference type="Pfam" id="PF00588"/>
    </source>
</evidence>
<dbReference type="Pfam" id="PF22435">
    <property type="entry name" value="MRM3-like_sub_bind"/>
    <property type="match status" value="1"/>
</dbReference>
<dbReference type="InterPro" id="IPR001537">
    <property type="entry name" value="SpoU_MeTrfase"/>
</dbReference>
<dbReference type="PANTHER" id="PTHR43191">
    <property type="entry name" value="RRNA METHYLTRANSFERASE 3"/>
    <property type="match status" value="1"/>
</dbReference>
<proteinExistence type="inferred from homology"/>
<comment type="similarity">
    <text evidence="1">Belongs to the class IV-like SAM-binding methyltransferase superfamily. RNA methyltransferase TrmH family.</text>
</comment>
<feature type="domain" description="MRM3-like substrate binding" evidence="5">
    <location>
        <begin position="5"/>
        <end position="83"/>
    </location>
</feature>
<feature type="domain" description="tRNA/rRNA methyltransferase SpoU type" evidence="4">
    <location>
        <begin position="98"/>
        <end position="235"/>
    </location>
</feature>
<evidence type="ECO:0000256" key="1">
    <source>
        <dbReference type="ARBA" id="ARBA00007228"/>
    </source>
</evidence>
<dbReference type="GO" id="GO:0008173">
    <property type="term" value="F:RNA methyltransferase activity"/>
    <property type="evidence" value="ECO:0007669"/>
    <property type="project" value="InterPro"/>
</dbReference>
<dbReference type="SUPFAM" id="SSF75217">
    <property type="entry name" value="alpha/beta knot"/>
    <property type="match status" value="1"/>
</dbReference>
<dbReference type="InterPro" id="IPR051259">
    <property type="entry name" value="rRNA_Methyltransferase"/>
</dbReference>
<dbReference type="RefSeq" id="WP_136335534.1">
    <property type="nucleotide sequence ID" value="NZ_QXMP01000009.1"/>
</dbReference>
<dbReference type="SUPFAM" id="SSF55315">
    <property type="entry name" value="L30e-like"/>
    <property type="match status" value="1"/>
</dbReference>
<dbReference type="GO" id="GO:0006396">
    <property type="term" value="P:RNA processing"/>
    <property type="evidence" value="ECO:0007669"/>
    <property type="project" value="InterPro"/>
</dbReference>
<keyword evidence="7" id="KW-1185">Reference proteome</keyword>
<dbReference type="PANTHER" id="PTHR43191:SF2">
    <property type="entry name" value="RRNA METHYLTRANSFERASE 3, MITOCHONDRIAL"/>
    <property type="match status" value="1"/>
</dbReference>
<dbReference type="InterPro" id="IPR053888">
    <property type="entry name" value="MRM3-like_sub_bind"/>
</dbReference>
<protein>
    <submittedName>
        <fullName evidence="6">RNA methyltransferase</fullName>
    </submittedName>
</protein>
<dbReference type="CDD" id="cd18109">
    <property type="entry name" value="SpoU-like_RNA-MTase"/>
    <property type="match status" value="1"/>
</dbReference>
<sequence>MVGKSQIKLIKSLRQKKYRDLNSMFVAEGRKCVGELLKSSLDCVGVYTDTPEDHKDVNAALSVVTPQQMKQMSGLKTPAGLLGVFRIPESSLASRTGITLALDDVRDPGNLGTIIRLSDWFGIEQIVCSESTVDCYNQKVVQATMGSLTRVNMIYTDLENYLRSDTRPVLIADMNGESVYKSQWPEELILVMGNEANGISPEIRAQASGVISIPQFGVQQETESLNVATATAIILSEFRRNHPG</sequence>
<comment type="caution">
    <text evidence="6">The sequence shown here is derived from an EMBL/GenBank/DDBJ whole genome shotgun (WGS) entry which is preliminary data.</text>
</comment>
<gene>
    <name evidence="6" type="ORF">E7Z59_06595</name>
</gene>
<dbReference type="InterPro" id="IPR029028">
    <property type="entry name" value="Alpha/beta_knot_MTases"/>
</dbReference>
<evidence type="ECO:0000256" key="2">
    <source>
        <dbReference type="ARBA" id="ARBA00022603"/>
    </source>
</evidence>
<evidence type="ECO:0000259" key="5">
    <source>
        <dbReference type="Pfam" id="PF22435"/>
    </source>
</evidence>
<name>A0A4S3M367_9FLAO</name>